<dbReference type="RefSeq" id="WP_271433589.1">
    <property type="nucleotide sequence ID" value="NZ_JAQIOY010000008.1"/>
</dbReference>
<proteinExistence type="predicted"/>
<evidence type="ECO:0000256" key="4">
    <source>
        <dbReference type="SAM" id="SignalP"/>
    </source>
</evidence>
<sequence>MHVTARTVSRTALALALCIGTAQTAFSQVRTTPDGNTIYLGTVRASNMHALSYGARGCIQTLSEEAKRAQMAQAGQELVRLDDQSAVLAMRTAEARVLDLEAALAERQLAVDAAVADDVRRKKELDFVGDEFKRNSTLFRRGLINETTLEGVERRIMDAEFAAERAQEAIASARSAKTRAEIALEIGKLDLQAAENTLQDLFLTTPFDGVLVNFDENVGDCVQEGELAAQIYAPHEKAVDIFVPISELSDETERGISLGAEVTILRSNGATCSGLVTRVDTEADLESQFVSASIDIAQECAPDLFLNEAVEVGVGLDRADAGEGLGYPARDHAAADQ</sequence>
<dbReference type="Gene3D" id="1.10.287.470">
    <property type="entry name" value="Helix hairpin bin"/>
    <property type="match status" value="1"/>
</dbReference>
<dbReference type="EMBL" id="JAQIOY010000008">
    <property type="protein sequence ID" value="MDA7426231.1"/>
    <property type="molecule type" value="Genomic_DNA"/>
</dbReference>
<accession>A0ABT4XW80</accession>
<dbReference type="Gene3D" id="2.40.30.170">
    <property type="match status" value="1"/>
</dbReference>
<feature type="coiled-coil region" evidence="3">
    <location>
        <begin position="149"/>
        <end position="183"/>
    </location>
</feature>
<dbReference type="PANTHER" id="PTHR32347">
    <property type="entry name" value="EFFLUX SYSTEM COMPONENT YKNX-RELATED"/>
    <property type="match status" value="1"/>
</dbReference>
<comment type="subcellular location">
    <subcellularLocation>
        <location evidence="1">Cell envelope</location>
    </subcellularLocation>
</comment>
<dbReference type="Proteomes" id="UP001210720">
    <property type="component" value="Unassembled WGS sequence"/>
</dbReference>
<evidence type="ECO:0000256" key="3">
    <source>
        <dbReference type="SAM" id="Coils"/>
    </source>
</evidence>
<organism evidence="5 6">
    <name type="scientific">Thalassococcus lentus</name>
    <dbReference type="NCBI Taxonomy" id="1210524"/>
    <lineage>
        <taxon>Bacteria</taxon>
        <taxon>Pseudomonadati</taxon>
        <taxon>Pseudomonadota</taxon>
        <taxon>Alphaproteobacteria</taxon>
        <taxon>Rhodobacterales</taxon>
        <taxon>Roseobacteraceae</taxon>
        <taxon>Thalassococcus</taxon>
    </lineage>
</organism>
<evidence type="ECO:0000313" key="5">
    <source>
        <dbReference type="EMBL" id="MDA7426231.1"/>
    </source>
</evidence>
<keyword evidence="4" id="KW-0732">Signal</keyword>
<keyword evidence="6" id="KW-1185">Reference proteome</keyword>
<evidence type="ECO:0000256" key="1">
    <source>
        <dbReference type="ARBA" id="ARBA00004196"/>
    </source>
</evidence>
<reference evidence="5 6" key="1">
    <citation type="submission" date="2023-01" db="EMBL/GenBank/DDBJ databases">
        <title>Thalassococcus onchidii sp. nov., isolated from a marine invertebrate from the South China Sea.</title>
        <authorList>
            <person name="Xu S."/>
            <person name="Liu Z."/>
            <person name="Xu Y."/>
        </authorList>
    </citation>
    <scope>NUCLEOTIDE SEQUENCE [LARGE SCALE GENOMIC DNA]</scope>
    <source>
        <strain evidence="5 6">KCTC 32084</strain>
    </source>
</reference>
<protein>
    <submittedName>
        <fullName evidence="5">HlyD family efflux transporter periplasmic adaptor subunit</fullName>
    </submittedName>
</protein>
<evidence type="ECO:0000313" key="6">
    <source>
        <dbReference type="Proteomes" id="UP001210720"/>
    </source>
</evidence>
<dbReference type="InterPro" id="IPR050465">
    <property type="entry name" value="UPF0194_transport"/>
</dbReference>
<evidence type="ECO:0000256" key="2">
    <source>
        <dbReference type="ARBA" id="ARBA00023054"/>
    </source>
</evidence>
<keyword evidence="2 3" id="KW-0175">Coiled coil</keyword>
<gene>
    <name evidence="5" type="ORF">PFY00_15955</name>
</gene>
<dbReference type="Gene3D" id="2.40.50.100">
    <property type="match status" value="1"/>
</dbReference>
<feature type="signal peptide" evidence="4">
    <location>
        <begin position="1"/>
        <end position="27"/>
    </location>
</feature>
<feature type="chain" id="PRO_5046075661" evidence="4">
    <location>
        <begin position="28"/>
        <end position="337"/>
    </location>
</feature>
<comment type="caution">
    <text evidence="5">The sequence shown here is derived from an EMBL/GenBank/DDBJ whole genome shotgun (WGS) entry which is preliminary data.</text>
</comment>
<dbReference type="PANTHER" id="PTHR32347:SF23">
    <property type="entry name" value="BLL5650 PROTEIN"/>
    <property type="match status" value="1"/>
</dbReference>
<name>A0ABT4XW80_9RHOB</name>